<keyword evidence="3" id="KW-1185">Reference proteome</keyword>
<dbReference type="STRING" id="995034.SAMN05216219_0303"/>
<dbReference type="RefSeq" id="WP_143094957.1">
    <property type="nucleotide sequence ID" value="NZ_FOVM01000001.1"/>
</dbReference>
<name>A0A1I4YL82_9MICO</name>
<evidence type="ECO:0000259" key="1">
    <source>
        <dbReference type="Pfam" id="PF01370"/>
    </source>
</evidence>
<dbReference type="InterPro" id="IPR036291">
    <property type="entry name" value="NAD(P)-bd_dom_sf"/>
</dbReference>
<evidence type="ECO:0000313" key="2">
    <source>
        <dbReference type="EMBL" id="SFN38350.1"/>
    </source>
</evidence>
<gene>
    <name evidence="2" type="ORF">SAMN05216219_0303</name>
</gene>
<protein>
    <submittedName>
        <fullName evidence="2">Nucleoside-diphosphate-sugar epimerase</fullName>
    </submittedName>
</protein>
<organism evidence="2 3">
    <name type="scientific">Mycetocola miduiensis</name>
    <dbReference type="NCBI Taxonomy" id="995034"/>
    <lineage>
        <taxon>Bacteria</taxon>
        <taxon>Bacillati</taxon>
        <taxon>Actinomycetota</taxon>
        <taxon>Actinomycetes</taxon>
        <taxon>Micrococcales</taxon>
        <taxon>Microbacteriaceae</taxon>
        <taxon>Mycetocola</taxon>
    </lineage>
</organism>
<dbReference type="OrthoDB" id="8205493at2"/>
<evidence type="ECO:0000313" key="3">
    <source>
        <dbReference type="Proteomes" id="UP000198867"/>
    </source>
</evidence>
<dbReference type="Proteomes" id="UP000198867">
    <property type="component" value="Unassembled WGS sequence"/>
</dbReference>
<dbReference type="InterPro" id="IPR001509">
    <property type="entry name" value="Epimerase_deHydtase"/>
</dbReference>
<proteinExistence type="predicted"/>
<dbReference type="SUPFAM" id="SSF51735">
    <property type="entry name" value="NAD(P)-binding Rossmann-fold domains"/>
    <property type="match status" value="1"/>
</dbReference>
<dbReference type="Gene3D" id="3.40.50.720">
    <property type="entry name" value="NAD(P)-binding Rossmann-like Domain"/>
    <property type="match status" value="1"/>
</dbReference>
<dbReference type="EMBL" id="FOVM01000001">
    <property type="protein sequence ID" value="SFN38350.1"/>
    <property type="molecule type" value="Genomic_DNA"/>
</dbReference>
<sequence>MSVLVLGAGPVGAGVTQSFQRRGQEVTVGTRSGTSLPGATAVRLDASDAEALTRAAAGSSTIVVCTNPPYHRWRTEWPPIVNAVIRAASATDARVVMFGNLYSYGKAQMPMTERSPEHPAESKGEVRRDLWARLREATERGDVQAVEVRASDYFGPGATADAHLGTRFFQPILAGKRSWAIGDPALPHSWAYLPDIADTVVAAAGYTGNWGRIWHVPAASGSSRTAICREINERYGVRGSVSGLPSALLRGVGVFNPVLREVAKSSYQFRMPFLSDAAETERDLGVSATPWETALDATVAFYRA</sequence>
<feature type="domain" description="NAD-dependent epimerase/dehydratase" evidence="1">
    <location>
        <begin position="3"/>
        <end position="204"/>
    </location>
</feature>
<accession>A0A1I4YL82</accession>
<reference evidence="3" key="1">
    <citation type="submission" date="2016-10" db="EMBL/GenBank/DDBJ databases">
        <authorList>
            <person name="Varghese N."/>
            <person name="Submissions S."/>
        </authorList>
    </citation>
    <scope>NUCLEOTIDE SEQUENCE [LARGE SCALE GENOMIC DNA]</scope>
    <source>
        <strain evidence="3">CGMCC 1.11101</strain>
    </source>
</reference>
<dbReference type="Pfam" id="PF01370">
    <property type="entry name" value="Epimerase"/>
    <property type="match status" value="1"/>
</dbReference>
<dbReference type="AlphaFoldDB" id="A0A1I4YL82"/>